<sequence length="194" mass="21511">MLGYARVSTVDQNLEGQYKQLIEAGCYDVYSDKGRSGATMSRPKLEQCLRALQPGNTLVVTKLDRLGRTVRGLVELLESLNERGVKFRSLTEGIDTTTPSGRLMFNVIASVAEMERELIRERTRAGLAVATGKGGRPPRLQPHDVVEARRLREKEKQTVEAIAKRFKVHRSTIIRALRTDGLAGAAYKAGTRSD</sequence>
<dbReference type="GO" id="GO:0000150">
    <property type="term" value="F:DNA strand exchange activity"/>
    <property type="evidence" value="ECO:0007669"/>
    <property type="project" value="InterPro"/>
</dbReference>
<reference evidence="8 9" key="1">
    <citation type="submission" date="2019-08" db="EMBL/GenBank/DDBJ databases">
        <title>Genone of Arthrobacter echini P9.</title>
        <authorList>
            <person name="Bowman J.P."/>
        </authorList>
    </citation>
    <scope>NUCLEOTIDE SEQUENCE [LARGE SCALE GENOMIC DNA]</scope>
    <source>
        <strain evidence="8 9">P9</strain>
    </source>
</reference>
<name>A0A5D0XJK8_9MICC</name>
<comment type="similarity">
    <text evidence="1">Belongs to the site-specific recombinase resolvase family.</text>
</comment>
<dbReference type="PROSITE" id="PS51736">
    <property type="entry name" value="RECOMBINASES_3"/>
    <property type="match status" value="1"/>
</dbReference>
<keyword evidence="3" id="KW-0238">DNA-binding</keyword>
<dbReference type="PROSITE" id="PS00397">
    <property type="entry name" value="RECOMBINASES_1"/>
    <property type="match status" value="1"/>
</dbReference>
<evidence type="ECO:0000256" key="2">
    <source>
        <dbReference type="ARBA" id="ARBA00022908"/>
    </source>
</evidence>
<dbReference type="GO" id="GO:0015074">
    <property type="term" value="P:DNA integration"/>
    <property type="evidence" value="ECO:0007669"/>
    <property type="project" value="UniProtKB-KW"/>
</dbReference>
<dbReference type="CDD" id="cd03768">
    <property type="entry name" value="SR_ResInv"/>
    <property type="match status" value="1"/>
</dbReference>
<feature type="active site" description="O-(5'-phospho-DNA)-serine intermediate" evidence="5 6">
    <location>
        <position position="8"/>
    </location>
</feature>
<keyword evidence="9" id="KW-1185">Reference proteome</keyword>
<dbReference type="EMBL" id="VSLD01000010">
    <property type="protein sequence ID" value="TYC96643.1"/>
    <property type="molecule type" value="Genomic_DNA"/>
</dbReference>
<evidence type="ECO:0000256" key="1">
    <source>
        <dbReference type="ARBA" id="ARBA00009913"/>
    </source>
</evidence>
<dbReference type="Pfam" id="PF00239">
    <property type="entry name" value="Resolvase"/>
    <property type="match status" value="1"/>
</dbReference>
<dbReference type="Gene3D" id="1.10.10.60">
    <property type="entry name" value="Homeodomain-like"/>
    <property type="match status" value="1"/>
</dbReference>
<accession>A0A5D0XJK8</accession>
<dbReference type="SUPFAM" id="SSF53041">
    <property type="entry name" value="Resolvase-like"/>
    <property type="match status" value="1"/>
</dbReference>
<dbReference type="Proteomes" id="UP000323410">
    <property type="component" value="Unassembled WGS sequence"/>
</dbReference>
<dbReference type="SMART" id="SM00857">
    <property type="entry name" value="Resolvase"/>
    <property type="match status" value="1"/>
</dbReference>
<dbReference type="CDD" id="cd00569">
    <property type="entry name" value="HTH_Hin_like"/>
    <property type="match status" value="1"/>
</dbReference>
<keyword evidence="4" id="KW-0233">DNA recombination</keyword>
<evidence type="ECO:0000313" key="9">
    <source>
        <dbReference type="Proteomes" id="UP000323410"/>
    </source>
</evidence>
<protein>
    <submittedName>
        <fullName evidence="8">Recombinase family protein</fullName>
    </submittedName>
</protein>
<evidence type="ECO:0000256" key="3">
    <source>
        <dbReference type="ARBA" id="ARBA00023125"/>
    </source>
</evidence>
<evidence type="ECO:0000256" key="4">
    <source>
        <dbReference type="ARBA" id="ARBA00023172"/>
    </source>
</evidence>
<dbReference type="InterPro" id="IPR006118">
    <property type="entry name" value="Recombinase_CS"/>
</dbReference>
<dbReference type="FunFam" id="3.40.50.1390:FF:000001">
    <property type="entry name" value="DNA recombinase"/>
    <property type="match status" value="1"/>
</dbReference>
<organism evidence="8 9">
    <name type="scientific">Arthrobacter echini</name>
    <dbReference type="NCBI Taxonomy" id="1529066"/>
    <lineage>
        <taxon>Bacteria</taxon>
        <taxon>Bacillati</taxon>
        <taxon>Actinomycetota</taxon>
        <taxon>Actinomycetes</taxon>
        <taxon>Micrococcales</taxon>
        <taxon>Micrococcaceae</taxon>
        <taxon>Arthrobacter</taxon>
    </lineage>
</organism>
<dbReference type="InterPro" id="IPR006119">
    <property type="entry name" value="Resolv_N"/>
</dbReference>
<evidence type="ECO:0000259" key="7">
    <source>
        <dbReference type="PROSITE" id="PS51736"/>
    </source>
</evidence>
<gene>
    <name evidence="8" type="ORF">FQ377_13595</name>
</gene>
<evidence type="ECO:0000313" key="8">
    <source>
        <dbReference type="EMBL" id="TYC96643.1"/>
    </source>
</evidence>
<evidence type="ECO:0000256" key="5">
    <source>
        <dbReference type="PIRSR" id="PIRSR606118-50"/>
    </source>
</evidence>
<dbReference type="GO" id="GO:0003677">
    <property type="term" value="F:DNA binding"/>
    <property type="evidence" value="ECO:0007669"/>
    <property type="project" value="UniProtKB-KW"/>
</dbReference>
<dbReference type="Gene3D" id="3.40.50.1390">
    <property type="entry name" value="Resolvase, N-terminal catalytic domain"/>
    <property type="match status" value="1"/>
</dbReference>
<dbReference type="AlphaFoldDB" id="A0A5D0XJK8"/>
<comment type="caution">
    <text evidence="8">The sequence shown here is derived from an EMBL/GenBank/DDBJ whole genome shotgun (WGS) entry which is preliminary data.</text>
</comment>
<dbReference type="OrthoDB" id="3621759at2"/>
<dbReference type="InterPro" id="IPR009057">
    <property type="entry name" value="Homeodomain-like_sf"/>
</dbReference>
<proteinExistence type="inferred from homology"/>
<dbReference type="SUPFAM" id="SSF46689">
    <property type="entry name" value="Homeodomain-like"/>
    <property type="match status" value="1"/>
</dbReference>
<dbReference type="InterPro" id="IPR050639">
    <property type="entry name" value="SSR_resolvase"/>
</dbReference>
<feature type="domain" description="Resolvase/invertase-type recombinase catalytic" evidence="7">
    <location>
        <begin position="1"/>
        <end position="134"/>
    </location>
</feature>
<dbReference type="PANTHER" id="PTHR30461:SF2">
    <property type="entry name" value="SERINE RECOMBINASE PINE-RELATED"/>
    <property type="match status" value="1"/>
</dbReference>
<dbReference type="InterPro" id="IPR036162">
    <property type="entry name" value="Resolvase-like_N_sf"/>
</dbReference>
<evidence type="ECO:0000256" key="6">
    <source>
        <dbReference type="PROSITE-ProRule" id="PRU10137"/>
    </source>
</evidence>
<dbReference type="PANTHER" id="PTHR30461">
    <property type="entry name" value="DNA-INVERTASE FROM LAMBDOID PROPHAGE"/>
    <property type="match status" value="1"/>
</dbReference>
<keyword evidence="2" id="KW-0229">DNA integration</keyword>